<dbReference type="InterPro" id="IPR054464">
    <property type="entry name" value="ULD_fung"/>
</dbReference>
<comment type="caution">
    <text evidence="3">The sequence shown here is derived from an EMBL/GenBank/DDBJ whole genome shotgun (WGS) entry which is preliminary data.</text>
</comment>
<feature type="compositionally biased region" description="Basic and acidic residues" evidence="1">
    <location>
        <begin position="401"/>
        <end position="415"/>
    </location>
</feature>
<reference evidence="3" key="2">
    <citation type="submission" date="2023-05" db="EMBL/GenBank/DDBJ databases">
        <authorList>
            <consortium name="Lawrence Berkeley National Laboratory"/>
            <person name="Steindorff A."/>
            <person name="Hensen N."/>
            <person name="Bonometti L."/>
            <person name="Westerberg I."/>
            <person name="Brannstrom I.O."/>
            <person name="Guillou S."/>
            <person name="Cros-Aarteil S."/>
            <person name="Calhoun S."/>
            <person name="Haridas S."/>
            <person name="Kuo A."/>
            <person name="Mondo S."/>
            <person name="Pangilinan J."/>
            <person name="Riley R."/>
            <person name="Labutti K."/>
            <person name="Andreopoulos B."/>
            <person name="Lipzen A."/>
            <person name="Chen C."/>
            <person name="Yanf M."/>
            <person name="Daum C."/>
            <person name="Ng V."/>
            <person name="Clum A."/>
            <person name="Ohm R."/>
            <person name="Martin F."/>
            <person name="Silar P."/>
            <person name="Natvig D."/>
            <person name="Lalanne C."/>
            <person name="Gautier V."/>
            <person name="Ament-Velasquez S.L."/>
            <person name="Kruys A."/>
            <person name="Hutchinson M.I."/>
            <person name="Powell A.J."/>
            <person name="Barry K."/>
            <person name="Miller A.N."/>
            <person name="Grigoriev I.V."/>
            <person name="Debuchy R."/>
            <person name="Gladieux P."/>
            <person name="Thoren M.H."/>
            <person name="Johannesson H."/>
        </authorList>
    </citation>
    <scope>NUCLEOTIDE SEQUENCE</scope>
    <source>
        <strain evidence="3">CBS 315.58</strain>
    </source>
</reference>
<sequence>MEFALTFGAVGDFLALISLINDIRLALDDCRGSNKTYRELIEGLSLLEKSLQQVEKIYQGPGFAVGLQDLGAIAQATVDQVCAALQEFRDKICSKYGPSLASGGSGNVLKDVTRKIQWKFEERDVEQFRAKVAGLTVSLNLLLDVTAVRLIQQSQETTAKRIDEAETNTTSVVIQYGQSIEKTFRFLGSRMISKLDFLSGLGVNLQGSASQILTMMFTMSKDLTAMGAVLLRLERGVNNGEHFVLEDATGRTFPIHLKTITSWEAFEFILNDRFKGRKGERRIRRKMYSLHESASHQEINRSATFEDAFVPYQKVDMSIVCKAPEAPEAVGAGDTGLSSCPWCHTVSPGKLGARMQCPTCKKNFTRVVIELDDDLVAPSPPPTNLTLKSVKGDALDTNECSECHQPKRSQSEHQNQRRKRAIDADSDSDEEDVAGLAHIILQTKQMRIAKAESKPREVSPGRSRETEAEVSDGSASPRYTSDGEYSTRYHSPSRERRYAPHATDGSEYLPRRPESPRYTSHGTYATANDSPIKGDKTPYDTAIPRNKNPKTKNRPPPQRMATVEDAKKYNIPAGYSLKSWDPTEEPIILLGSVFDANSIGKWIYDWSVYHYGAPSPISDMAGDMWLLLIQLAGSIKRSEEVFPKISDPANQELVDDFIYSGDRLMDRFRKLLNACEEPMLRTMASGQGGQSAPLGKAAGVEFIETMFGREHKLERTERFIVSAKLWNMRFEANCDDILRKPSAGVEAAPAPASDVGVEAAH</sequence>
<dbReference type="EMBL" id="MU863927">
    <property type="protein sequence ID" value="KAK4199820.1"/>
    <property type="molecule type" value="Genomic_DNA"/>
</dbReference>
<feature type="region of interest" description="Disordered" evidence="1">
    <location>
        <begin position="447"/>
        <end position="559"/>
    </location>
</feature>
<feature type="region of interest" description="Disordered" evidence="1">
    <location>
        <begin position="398"/>
        <end position="430"/>
    </location>
</feature>
<evidence type="ECO:0000313" key="4">
    <source>
        <dbReference type="Proteomes" id="UP001303160"/>
    </source>
</evidence>
<evidence type="ECO:0000256" key="1">
    <source>
        <dbReference type="SAM" id="MobiDB-lite"/>
    </source>
</evidence>
<evidence type="ECO:0000259" key="2">
    <source>
        <dbReference type="Pfam" id="PF22893"/>
    </source>
</evidence>
<dbReference type="Pfam" id="PF22893">
    <property type="entry name" value="ULD_2"/>
    <property type="match status" value="1"/>
</dbReference>
<evidence type="ECO:0000313" key="3">
    <source>
        <dbReference type="EMBL" id="KAK4199820.1"/>
    </source>
</evidence>
<name>A0AAN6XIA7_9PEZI</name>
<feature type="compositionally biased region" description="Polar residues" evidence="1">
    <location>
        <begin position="517"/>
        <end position="529"/>
    </location>
</feature>
<dbReference type="AlphaFoldDB" id="A0AAN6XIA7"/>
<protein>
    <recommendedName>
        <fullName evidence="2">Ubiquitin-like domain-containing protein</fullName>
    </recommendedName>
</protein>
<accession>A0AAN6XIA7</accession>
<organism evidence="3 4">
    <name type="scientific">Triangularia verruculosa</name>
    <dbReference type="NCBI Taxonomy" id="2587418"/>
    <lineage>
        <taxon>Eukaryota</taxon>
        <taxon>Fungi</taxon>
        <taxon>Dikarya</taxon>
        <taxon>Ascomycota</taxon>
        <taxon>Pezizomycotina</taxon>
        <taxon>Sordariomycetes</taxon>
        <taxon>Sordariomycetidae</taxon>
        <taxon>Sordariales</taxon>
        <taxon>Podosporaceae</taxon>
        <taxon>Triangularia</taxon>
    </lineage>
</organism>
<keyword evidence="4" id="KW-1185">Reference proteome</keyword>
<proteinExistence type="predicted"/>
<gene>
    <name evidence="3" type="ORF">QBC40DRAFT_265582</name>
</gene>
<feature type="compositionally biased region" description="Basic and acidic residues" evidence="1">
    <location>
        <begin position="449"/>
        <end position="467"/>
    </location>
</feature>
<dbReference type="PANTHER" id="PTHR38886:SF1">
    <property type="entry name" value="NACHT-NTPASE AND P-LOOP NTPASES N-TERMINAL DOMAIN-CONTAINING PROTEIN"/>
    <property type="match status" value="1"/>
</dbReference>
<dbReference type="PANTHER" id="PTHR38886">
    <property type="entry name" value="SESA DOMAIN-CONTAINING PROTEIN"/>
    <property type="match status" value="1"/>
</dbReference>
<dbReference type="Proteomes" id="UP001303160">
    <property type="component" value="Unassembled WGS sequence"/>
</dbReference>
<reference evidence="3" key="1">
    <citation type="journal article" date="2023" name="Mol. Phylogenet. Evol.">
        <title>Genome-scale phylogeny and comparative genomics of the fungal order Sordariales.</title>
        <authorList>
            <person name="Hensen N."/>
            <person name="Bonometti L."/>
            <person name="Westerberg I."/>
            <person name="Brannstrom I.O."/>
            <person name="Guillou S."/>
            <person name="Cros-Aarteil S."/>
            <person name="Calhoun S."/>
            <person name="Haridas S."/>
            <person name="Kuo A."/>
            <person name="Mondo S."/>
            <person name="Pangilinan J."/>
            <person name="Riley R."/>
            <person name="LaButti K."/>
            <person name="Andreopoulos B."/>
            <person name="Lipzen A."/>
            <person name="Chen C."/>
            <person name="Yan M."/>
            <person name="Daum C."/>
            <person name="Ng V."/>
            <person name="Clum A."/>
            <person name="Steindorff A."/>
            <person name="Ohm R.A."/>
            <person name="Martin F."/>
            <person name="Silar P."/>
            <person name="Natvig D.O."/>
            <person name="Lalanne C."/>
            <person name="Gautier V."/>
            <person name="Ament-Velasquez S.L."/>
            <person name="Kruys A."/>
            <person name="Hutchinson M.I."/>
            <person name="Powell A.J."/>
            <person name="Barry K."/>
            <person name="Miller A.N."/>
            <person name="Grigoriev I.V."/>
            <person name="Debuchy R."/>
            <person name="Gladieux P."/>
            <person name="Hiltunen Thoren M."/>
            <person name="Johannesson H."/>
        </authorList>
    </citation>
    <scope>NUCLEOTIDE SEQUENCE</scope>
    <source>
        <strain evidence="3">CBS 315.58</strain>
    </source>
</reference>
<feature type="domain" description="Ubiquitin-like" evidence="2">
    <location>
        <begin position="242"/>
        <end position="321"/>
    </location>
</feature>